<dbReference type="RefSeq" id="WP_243651809.1">
    <property type="nucleotide sequence ID" value="NZ_SLZU01000001.1"/>
</dbReference>
<comment type="caution">
    <text evidence="2">The sequence shown here is derived from an EMBL/GenBank/DDBJ whole genome shotgun (WGS) entry which is preliminary data.</text>
</comment>
<dbReference type="Proteomes" id="UP000295696">
    <property type="component" value="Unassembled WGS sequence"/>
</dbReference>
<gene>
    <name evidence="2" type="ORF">EDD52_101528</name>
</gene>
<sequence length="241" mass="24954">MSGTATLMRRLMAGGALVASLTAGIAQADCRQALALGLDVSGSVDSAEYALQMQGLANALLHPEVQAALLSDTASVVWLSVFEWSGPTSQRLTLPWTRIDSAPAIANVATILREAPRPSGDPSTAIGSSMLYGGALLAEQATCPKRTLDLSGDGKSNTGPHPRDIDGAALAGITVNGLVIGPPPPNGDATGAELSAYFQAYVLRGPDAFVETARGFADFEATMVRKLKRELQGLVMSAHQP</sequence>
<keyword evidence="1" id="KW-0732">Signal</keyword>
<reference evidence="2 3" key="1">
    <citation type="submission" date="2019-03" db="EMBL/GenBank/DDBJ databases">
        <title>Genomic Encyclopedia of Type Strains, Phase IV (KMG-IV): sequencing the most valuable type-strain genomes for metagenomic binning, comparative biology and taxonomic classification.</title>
        <authorList>
            <person name="Goeker M."/>
        </authorList>
    </citation>
    <scope>NUCLEOTIDE SEQUENCE [LARGE SCALE GENOMIC DNA]</scope>
    <source>
        <strain evidence="2 3">DSM 104836</strain>
    </source>
</reference>
<dbReference type="InterPro" id="IPR036465">
    <property type="entry name" value="vWFA_dom_sf"/>
</dbReference>
<evidence type="ECO:0000313" key="3">
    <source>
        <dbReference type="Proteomes" id="UP000295696"/>
    </source>
</evidence>
<feature type="signal peptide" evidence="1">
    <location>
        <begin position="1"/>
        <end position="28"/>
    </location>
</feature>
<dbReference type="AlphaFoldDB" id="A0A4R3JM32"/>
<evidence type="ECO:0000256" key="1">
    <source>
        <dbReference type="SAM" id="SignalP"/>
    </source>
</evidence>
<name>A0A4R3JM32_9RHOB</name>
<dbReference type="InterPro" id="IPR010607">
    <property type="entry name" value="DUF1194"/>
</dbReference>
<proteinExistence type="predicted"/>
<keyword evidence="3" id="KW-1185">Reference proteome</keyword>
<evidence type="ECO:0000313" key="2">
    <source>
        <dbReference type="EMBL" id="TCS67427.1"/>
    </source>
</evidence>
<organism evidence="2 3">
    <name type="scientific">Primorskyibacter sedentarius</name>
    <dbReference type="NCBI Taxonomy" id="745311"/>
    <lineage>
        <taxon>Bacteria</taxon>
        <taxon>Pseudomonadati</taxon>
        <taxon>Pseudomonadota</taxon>
        <taxon>Alphaproteobacteria</taxon>
        <taxon>Rhodobacterales</taxon>
        <taxon>Roseobacteraceae</taxon>
        <taxon>Primorskyibacter</taxon>
    </lineage>
</organism>
<dbReference type="Pfam" id="PF06707">
    <property type="entry name" value="DUF1194"/>
    <property type="match status" value="1"/>
</dbReference>
<dbReference type="EMBL" id="SLZU01000001">
    <property type="protein sequence ID" value="TCS67427.1"/>
    <property type="molecule type" value="Genomic_DNA"/>
</dbReference>
<dbReference type="SUPFAM" id="SSF53300">
    <property type="entry name" value="vWA-like"/>
    <property type="match status" value="1"/>
</dbReference>
<protein>
    <submittedName>
        <fullName evidence="2">Uncharacterized protein DUF1194</fullName>
    </submittedName>
</protein>
<accession>A0A4R3JM32</accession>
<feature type="chain" id="PRO_5020413921" evidence="1">
    <location>
        <begin position="29"/>
        <end position="241"/>
    </location>
</feature>